<feature type="compositionally biased region" description="Low complexity" evidence="1">
    <location>
        <begin position="154"/>
        <end position="168"/>
    </location>
</feature>
<feature type="compositionally biased region" description="Basic and acidic residues" evidence="1">
    <location>
        <begin position="130"/>
        <end position="139"/>
    </location>
</feature>
<dbReference type="AlphaFoldDB" id="A0A0H2R4S4"/>
<reference evidence="2 3" key="1">
    <citation type="submission" date="2015-04" db="EMBL/GenBank/DDBJ databases">
        <title>Complete genome sequence of Schizopora paradoxa KUC8140, a cosmopolitan wood degrader in East Asia.</title>
        <authorList>
            <consortium name="DOE Joint Genome Institute"/>
            <person name="Min B."/>
            <person name="Park H."/>
            <person name="Jang Y."/>
            <person name="Kim J.-J."/>
            <person name="Kim K.H."/>
            <person name="Pangilinan J."/>
            <person name="Lipzen A."/>
            <person name="Riley R."/>
            <person name="Grigoriev I.V."/>
            <person name="Spatafora J.W."/>
            <person name="Choi I.-G."/>
        </authorList>
    </citation>
    <scope>NUCLEOTIDE SEQUENCE [LARGE SCALE GENOMIC DNA]</scope>
    <source>
        <strain evidence="2 3">KUC8140</strain>
    </source>
</reference>
<keyword evidence="3" id="KW-1185">Reference proteome</keyword>
<dbReference type="Proteomes" id="UP000053477">
    <property type="component" value="Unassembled WGS sequence"/>
</dbReference>
<evidence type="ECO:0000313" key="2">
    <source>
        <dbReference type="EMBL" id="KLO06347.1"/>
    </source>
</evidence>
<name>A0A0H2R4S4_9AGAM</name>
<evidence type="ECO:0000256" key="1">
    <source>
        <dbReference type="SAM" id="MobiDB-lite"/>
    </source>
</evidence>
<feature type="compositionally biased region" description="Low complexity" evidence="1">
    <location>
        <begin position="185"/>
        <end position="196"/>
    </location>
</feature>
<feature type="compositionally biased region" description="Low complexity" evidence="1">
    <location>
        <begin position="41"/>
        <end position="72"/>
    </location>
</feature>
<feature type="region of interest" description="Disordered" evidence="1">
    <location>
        <begin position="35"/>
        <end position="102"/>
    </location>
</feature>
<sequence length="245" mass="26815">MDASSLYSHSNSNMSFHLLRLNTDIEPVAFPYPWNKVKRGPSATTPSRRTRSRAPSIWSTSSICSDDSLAESSSDEETEPESLFSAPSPTTTSTTSSSWCSARSSCADPYNMYNDGASLLSAPPSPVDARFPRAGEKPRGPRSRPLPTLPTHRPSSSGSPTSPLASNSPITASRTFSSLAESAEQQQQPVVVVSAPREPEPKPSSKRVHRKHAEQMSFEHSLRIASHEDYIDWDRIEDIMCYSDG</sequence>
<accession>A0A0H2R4S4</accession>
<feature type="compositionally biased region" description="Low complexity" evidence="1">
    <location>
        <begin position="81"/>
        <end position="102"/>
    </location>
</feature>
<organism evidence="2 3">
    <name type="scientific">Schizopora paradoxa</name>
    <dbReference type="NCBI Taxonomy" id="27342"/>
    <lineage>
        <taxon>Eukaryota</taxon>
        <taxon>Fungi</taxon>
        <taxon>Dikarya</taxon>
        <taxon>Basidiomycota</taxon>
        <taxon>Agaricomycotina</taxon>
        <taxon>Agaricomycetes</taxon>
        <taxon>Hymenochaetales</taxon>
        <taxon>Schizoporaceae</taxon>
        <taxon>Schizopora</taxon>
    </lineage>
</organism>
<dbReference type="EMBL" id="KQ086214">
    <property type="protein sequence ID" value="KLO06347.1"/>
    <property type="molecule type" value="Genomic_DNA"/>
</dbReference>
<proteinExistence type="predicted"/>
<feature type="region of interest" description="Disordered" evidence="1">
    <location>
        <begin position="120"/>
        <end position="215"/>
    </location>
</feature>
<gene>
    <name evidence="2" type="ORF">SCHPADRAFT_692771</name>
</gene>
<evidence type="ECO:0000313" key="3">
    <source>
        <dbReference type="Proteomes" id="UP000053477"/>
    </source>
</evidence>
<feature type="compositionally biased region" description="Polar residues" evidence="1">
    <location>
        <begin position="169"/>
        <end position="184"/>
    </location>
</feature>
<dbReference type="InParanoid" id="A0A0H2R4S4"/>
<protein>
    <submittedName>
        <fullName evidence="2">Uncharacterized protein</fullName>
    </submittedName>
</protein>